<dbReference type="RefSeq" id="WP_380742739.1">
    <property type="nucleotide sequence ID" value="NZ_JBHTLI010000001.1"/>
</dbReference>
<sequence>MSEFYDYFTLSLTLSPLFFFIIAVSFRLLDNSALLFLQKEILVNSSNVSVSCIRHQIQNHPDKSFKKQLKKALLFRHLQRTFLCLMLFTLPVMIYNLASL</sequence>
<evidence type="ECO:0000256" key="1">
    <source>
        <dbReference type="SAM" id="Phobius"/>
    </source>
</evidence>
<protein>
    <submittedName>
        <fullName evidence="2">Uncharacterized protein</fullName>
    </submittedName>
</protein>
<reference evidence="3" key="1">
    <citation type="journal article" date="2019" name="Int. J. Syst. Evol. Microbiol.">
        <title>The Global Catalogue of Microorganisms (GCM) 10K type strain sequencing project: providing services to taxonomists for standard genome sequencing and annotation.</title>
        <authorList>
            <consortium name="The Broad Institute Genomics Platform"/>
            <consortium name="The Broad Institute Genome Sequencing Center for Infectious Disease"/>
            <person name="Wu L."/>
            <person name="Ma J."/>
        </authorList>
    </citation>
    <scope>NUCLEOTIDE SEQUENCE [LARGE SCALE GENOMIC DNA]</scope>
    <source>
        <strain evidence="3">CCUG 64793</strain>
    </source>
</reference>
<keyword evidence="1" id="KW-0472">Membrane</keyword>
<feature type="transmembrane region" description="Helical" evidence="1">
    <location>
        <begin position="80"/>
        <end position="98"/>
    </location>
</feature>
<keyword evidence="1" id="KW-0812">Transmembrane</keyword>
<keyword evidence="1" id="KW-1133">Transmembrane helix</keyword>
<evidence type="ECO:0000313" key="3">
    <source>
        <dbReference type="Proteomes" id="UP001597131"/>
    </source>
</evidence>
<name>A0ABW3NNR9_9FLAO</name>
<accession>A0ABW3NNR9</accession>
<feature type="transmembrane region" description="Helical" evidence="1">
    <location>
        <begin position="6"/>
        <end position="29"/>
    </location>
</feature>
<dbReference type="EMBL" id="JBHTLI010000001">
    <property type="protein sequence ID" value="MFD1094690.1"/>
    <property type="molecule type" value="Genomic_DNA"/>
</dbReference>
<comment type="caution">
    <text evidence="2">The sequence shown here is derived from an EMBL/GenBank/DDBJ whole genome shotgun (WGS) entry which is preliminary data.</text>
</comment>
<dbReference type="Proteomes" id="UP001597131">
    <property type="component" value="Unassembled WGS sequence"/>
</dbReference>
<proteinExistence type="predicted"/>
<keyword evidence="3" id="KW-1185">Reference proteome</keyword>
<organism evidence="2 3">
    <name type="scientific">Salegentibacter chungangensis</name>
    <dbReference type="NCBI Taxonomy" id="1335724"/>
    <lineage>
        <taxon>Bacteria</taxon>
        <taxon>Pseudomonadati</taxon>
        <taxon>Bacteroidota</taxon>
        <taxon>Flavobacteriia</taxon>
        <taxon>Flavobacteriales</taxon>
        <taxon>Flavobacteriaceae</taxon>
        <taxon>Salegentibacter</taxon>
    </lineage>
</organism>
<gene>
    <name evidence="2" type="ORF">ACFQ3Q_02920</name>
</gene>
<evidence type="ECO:0000313" key="2">
    <source>
        <dbReference type="EMBL" id="MFD1094690.1"/>
    </source>
</evidence>